<sequence length="85" mass="9705">MFTNSSPRLKCSAITRRRIMPPPLLQGYYKGITSTLCLFHILENLSVALLDLMITGRLSISSPKRLFSWQQFFMLLIAAITSKKK</sequence>
<keyword evidence="2" id="KW-1185">Reference proteome</keyword>
<proteinExistence type="predicted"/>
<dbReference type="Proteomes" id="UP001162483">
    <property type="component" value="Unassembled WGS sequence"/>
</dbReference>
<evidence type="ECO:0000313" key="1">
    <source>
        <dbReference type="EMBL" id="CAI9548221.1"/>
    </source>
</evidence>
<feature type="non-terminal residue" evidence="1">
    <location>
        <position position="85"/>
    </location>
</feature>
<evidence type="ECO:0000313" key="2">
    <source>
        <dbReference type="Proteomes" id="UP001162483"/>
    </source>
</evidence>
<dbReference type="EMBL" id="CATNWA010004616">
    <property type="protein sequence ID" value="CAI9548221.1"/>
    <property type="molecule type" value="Genomic_DNA"/>
</dbReference>
<organism evidence="1 2">
    <name type="scientific">Staurois parvus</name>
    <dbReference type="NCBI Taxonomy" id="386267"/>
    <lineage>
        <taxon>Eukaryota</taxon>
        <taxon>Metazoa</taxon>
        <taxon>Chordata</taxon>
        <taxon>Craniata</taxon>
        <taxon>Vertebrata</taxon>
        <taxon>Euteleostomi</taxon>
        <taxon>Amphibia</taxon>
        <taxon>Batrachia</taxon>
        <taxon>Anura</taxon>
        <taxon>Neobatrachia</taxon>
        <taxon>Ranoidea</taxon>
        <taxon>Ranidae</taxon>
        <taxon>Staurois</taxon>
    </lineage>
</organism>
<reference evidence="1" key="1">
    <citation type="submission" date="2023-05" db="EMBL/GenBank/DDBJ databases">
        <authorList>
            <person name="Stuckert A."/>
        </authorList>
    </citation>
    <scope>NUCLEOTIDE SEQUENCE</scope>
</reference>
<name>A0ABN9BLK5_9NEOB</name>
<gene>
    <name evidence="1" type="ORF">SPARVUS_LOCUS3118722</name>
</gene>
<accession>A0ABN9BLK5</accession>
<comment type="caution">
    <text evidence="1">The sequence shown here is derived from an EMBL/GenBank/DDBJ whole genome shotgun (WGS) entry which is preliminary data.</text>
</comment>
<protein>
    <submittedName>
        <fullName evidence="1">Uncharacterized protein</fullName>
    </submittedName>
</protein>